<comment type="subcellular location">
    <subcellularLocation>
        <location evidence="1">Membrane</location>
        <topology evidence="1">Multi-pass membrane protein</topology>
    </subcellularLocation>
</comment>
<comment type="catalytic activity">
    <reaction evidence="7">
        <text>L-cysteinyl-[protein] + hexadecanoyl-CoA = S-hexadecanoyl-L-cysteinyl-[protein] + CoA</text>
        <dbReference type="Rhea" id="RHEA:36683"/>
        <dbReference type="Rhea" id="RHEA-COMP:10131"/>
        <dbReference type="Rhea" id="RHEA-COMP:11032"/>
        <dbReference type="ChEBI" id="CHEBI:29950"/>
        <dbReference type="ChEBI" id="CHEBI:57287"/>
        <dbReference type="ChEBI" id="CHEBI:57379"/>
        <dbReference type="ChEBI" id="CHEBI:74151"/>
        <dbReference type="EC" id="2.3.1.225"/>
    </reaction>
</comment>
<evidence type="ECO:0000256" key="2">
    <source>
        <dbReference type="ARBA" id="ARBA00022679"/>
    </source>
</evidence>
<feature type="transmembrane region" description="Helical" evidence="7">
    <location>
        <begin position="105"/>
        <end position="127"/>
    </location>
</feature>
<gene>
    <name evidence="10" type="ORF">PCOR1329_LOCUS6401</name>
</gene>
<feature type="transmembrane region" description="Helical" evidence="7">
    <location>
        <begin position="148"/>
        <end position="174"/>
    </location>
</feature>
<keyword evidence="2 7" id="KW-0808">Transferase</keyword>
<evidence type="ECO:0000256" key="3">
    <source>
        <dbReference type="ARBA" id="ARBA00022692"/>
    </source>
</evidence>
<name>A0ABN9PZN5_9DINO</name>
<organism evidence="10 11">
    <name type="scientific">Prorocentrum cordatum</name>
    <dbReference type="NCBI Taxonomy" id="2364126"/>
    <lineage>
        <taxon>Eukaryota</taxon>
        <taxon>Sar</taxon>
        <taxon>Alveolata</taxon>
        <taxon>Dinophyceae</taxon>
        <taxon>Prorocentrales</taxon>
        <taxon>Prorocentraceae</taxon>
        <taxon>Prorocentrum</taxon>
    </lineage>
</organism>
<evidence type="ECO:0000256" key="4">
    <source>
        <dbReference type="ARBA" id="ARBA00022989"/>
    </source>
</evidence>
<dbReference type="Pfam" id="PF01529">
    <property type="entry name" value="DHHC"/>
    <property type="match status" value="1"/>
</dbReference>
<feature type="domain" description="Palmitoyltransferase DHHC" evidence="9">
    <location>
        <begin position="53"/>
        <end position="184"/>
    </location>
</feature>
<accession>A0ABN9PZN5</accession>
<dbReference type="PROSITE" id="PS50216">
    <property type="entry name" value="DHHC"/>
    <property type="match status" value="1"/>
</dbReference>
<dbReference type="InterPro" id="IPR039859">
    <property type="entry name" value="PFA4/ZDH16/20/ERF2-like"/>
</dbReference>
<dbReference type="Proteomes" id="UP001189429">
    <property type="component" value="Unassembled WGS sequence"/>
</dbReference>
<evidence type="ECO:0000256" key="5">
    <source>
        <dbReference type="ARBA" id="ARBA00023136"/>
    </source>
</evidence>
<dbReference type="EC" id="2.3.1.225" evidence="7"/>
<evidence type="ECO:0000313" key="10">
    <source>
        <dbReference type="EMBL" id="CAK0797256.1"/>
    </source>
</evidence>
<evidence type="ECO:0000256" key="7">
    <source>
        <dbReference type="RuleBase" id="RU079119"/>
    </source>
</evidence>
<keyword evidence="8" id="KW-0732">Signal</keyword>
<evidence type="ECO:0000256" key="6">
    <source>
        <dbReference type="ARBA" id="ARBA00023315"/>
    </source>
</evidence>
<keyword evidence="5 7" id="KW-0472">Membrane</keyword>
<reference evidence="10" key="1">
    <citation type="submission" date="2023-10" db="EMBL/GenBank/DDBJ databases">
        <authorList>
            <person name="Chen Y."/>
            <person name="Shah S."/>
            <person name="Dougan E. K."/>
            <person name="Thang M."/>
            <person name="Chan C."/>
        </authorList>
    </citation>
    <scope>NUCLEOTIDE SEQUENCE [LARGE SCALE GENOMIC DNA]</scope>
</reference>
<evidence type="ECO:0000256" key="1">
    <source>
        <dbReference type="ARBA" id="ARBA00004141"/>
    </source>
</evidence>
<feature type="signal peptide" evidence="8">
    <location>
        <begin position="1"/>
        <end position="21"/>
    </location>
</feature>
<dbReference type="EMBL" id="CAUYUJ010001714">
    <property type="protein sequence ID" value="CAK0797256.1"/>
    <property type="molecule type" value="Genomic_DNA"/>
</dbReference>
<comment type="similarity">
    <text evidence="7">Belongs to the DHHC palmitoyltransferase family.</text>
</comment>
<comment type="caution">
    <text evidence="10">The sequence shown here is derived from an EMBL/GenBank/DDBJ whole genome shotgun (WGS) entry which is preliminary data.</text>
</comment>
<keyword evidence="11" id="KW-1185">Reference proteome</keyword>
<protein>
    <recommendedName>
        <fullName evidence="7">Palmitoyltransferase</fullName>
        <ecNumber evidence="7">2.3.1.225</ecNumber>
    </recommendedName>
</protein>
<keyword evidence="3 7" id="KW-0812">Transmembrane</keyword>
<dbReference type="PANTHER" id="PTHR12246">
    <property type="entry name" value="PALMITOYLTRANSFERASE ZDHHC16"/>
    <property type="match status" value="1"/>
</dbReference>
<sequence length="253" mass="28115">MCVCFSCRLLAFWSFLQTSMTEPGFVPKDFCDQVAQAREAAAEAGDRVWRPGEASTCGKCRQSRPERAHHCSICGRCVLRMDHHCPWVGNCIGFANHKYFIQMTMYGMLACATFVLTAMPEFWLVFVGKKHRKGRSAFRAQLPIKDQMLFSLAGMLALSFSVALGVLFCSHIFLLVKNLTSIEMAYRGGNPYDLGKRRNASQLLGEMDASWLLPIAPARPLSDGLSFPSARQAQGRSHVDVAPIGRRDVDDGV</sequence>
<comment type="domain">
    <text evidence="7">The DHHC domain is required for palmitoyltransferase activity.</text>
</comment>
<keyword evidence="4 7" id="KW-1133">Transmembrane helix</keyword>
<evidence type="ECO:0000313" key="11">
    <source>
        <dbReference type="Proteomes" id="UP001189429"/>
    </source>
</evidence>
<dbReference type="InterPro" id="IPR001594">
    <property type="entry name" value="Palmitoyltrfase_DHHC"/>
</dbReference>
<keyword evidence="6 7" id="KW-0012">Acyltransferase</keyword>
<evidence type="ECO:0000256" key="8">
    <source>
        <dbReference type="SAM" id="SignalP"/>
    </source>
</evidence>
<evidence type="ECO:0000259" key="9">
    <source>
        <dbReference type="Pfam" id="PF01529"/>
    </source>
</evidence>
<proteinExistence type="inferred from homology"/>
<feature type="chain" id="PRO_5045634704" description="Palmitoyltransferase" evidence="8">
    <location>
        <begin position="22"/>
        <end position="253"/>
    </location>
</feature>